<proteinExistence type="inferred from homology"/>
<dbReference type="Proteomes" id="UP000274511">
    <property type="component" value="Unassembled WGS sequence"/>
</dbReference>
<dbReference type="GO" id="GO:0047632">
    <property type="term" value="F:agmatine deiminase activity"/>
    <property type="evidence" value="ECO:0007669"/>
    <property type="project" value="UniProtKB-UniRule"/>
</dbReference>
<reference evidence="3 4" key="1">
    <citation type="submission" date="2018-10" db="EMBL/GenBank/DDBJ databases">
        <title>New species genome.</title>
        <authorList>
            <person name="Li Y."/>
        </authorList>
    </citation>
    <scope>NUCLEOTIDE SEQUENCE [LARGE SCALE GENOMIC DNA]</scope>
    <source>
        <strain evidence="3 4">L6_4B</strain>
    </source>
</reference>
<organism evidence="3 4">
    <name type="scientific">Lonsdalea populi</name>
    <dbReference type="NCBI Taxonomy" id="1172565"/>
    <lineage>
        <taxon>Bacteria</taxon>
        <taxon>Pseudomonadati</taxon>
        <taxon>Pseudomonadota</taxon>
        <taxon>Gammaproteobacteria</taxon>
        <taxon>Enterobacterales</taxon>
        <taxon>Pectobacteriaceae</taxon>
        <taxon>Lonsdalea</taxon>
    </lineage>
</organism>
<dbReference type="PANTHER" id="PTHR31377:SF0">
    <property type="entry name" value="AGMATINE DEIMINASE-RELATED"/>
    <property type="match status" value="1"/>
</dbReference>
<dbReference type="STRING" id="1172565.AU508_12235"/>
<dbReference type="HAMAP" id="MF_01841">
    <property type="entry name" value="Agmatine_deimin"/>
    <property type="match status" value="1"/>
</dbReference>
<sequence length="371" mass="41366">MLQLTTPFKDGFAMPAEWAPQEAVWMLWPYRRDNWRSADALIPAQQTFSTVAATIAQTTPVIMGVPAAEMAHARSIMPASVTLVDMESDDAWMRDTGPTMVLSPAGERRGVDWRFNAWGGEQGGLYADWRRDEQVARQVLDYHRDARYAAPLVLEGGSIHTDGEGTLLTTAECLLNPNRNPHLDKAQIEQLLTDYLGVSAFIWLESGVYNDETDGHIDNMCCFVRPGEVALHWTDDENDPQYARSMAAYQVLSQARDAHGRHLKIWRLPAPGPLYMTQGEAEGIEVDGKAIERIAGSRLAGSYVNFLISNRQVIYPLLDKRTDRQAHALLQQMFPDYLISGVPAREILLGGGNIHCITQQIPSARAEQSHP</sequence>
<dbReference type="NCBIfam" id="NF010070">
    <property type="entry name" value="PRK13551.1"/>
    <property type="match status" value="1"/>
</dbReference>
<dbReference type="NCBIfam" id="TIGR03380">
    <property type="entry name" value="agmatine_aguA"/>
    <property type="match status" value="1"/>
</dbReference>
<keyword evidence="1 2" id="KW-0378">Hydrolase</keyword>
<gene>
    <name evidence="2 3" type="primary">aguA</name>
    <name evidence="3" type="ORF">EC392_13310</name>
</gene>
<dbReference type="AlphaFoldDB" id="A0A3N0UBW9"/>
<dbReference type="PANTHER" id="PTHR31377">
    <property type="entry name" value="AGMATINE DEIMINASE-RELATED"/>
    <property type="match status" value="1"/>
</dbReference>
<feature type="active site" description="Amidino-cysteine intermediate" evidence="2">
    <location>
        <position position="356"/>
    </location>
</feature>
<evidence type="ECO:0000256" key="2">
    <source>
        <dbReference type="HAMAP-Rule" id="MF_01841"/>
    </source>
</evidence>
<dbReference type="EMBL" id="RJUJ01000014">
    <property type="protein sequence ID" value="ROH77772.1"/>
    <property type="molecule type" value="Genomic_DNA"/>
</dbReference>
<comment type="caution">
    <text evidence="3">The sequence shown here is derived from an EMBL/GenBank/DDBJ whole genome shotgun (WGS) entry which is preliminary data.</text>
</comment>
<comment type="similarity">
    <text evidence="2">Belongs to the agmatine deiminase family.</text>
</comment>
<name>A0A3N0UBW9_9GAMM</name>
<dbReference type="EC" id="3.5.3.12" evidence="2"/>
<evidence type="ECO:0000313" key="4">
    <source>
        <dbReference type="Proteomes" id="UP000274511"/>
    </source>
</evidence>
<dbReference type="InterPro" id="IPR007466">
    <property type="entry name" value="Peptidyl-Arg-deiminase_porph"/>
</dbReference>
<accession>A0A3N0UBW9</accession>
<protein>
    <recommendedName>
        <fullName evidence="2">Putative agmatine deiminase</fullName>
        <ecNumber evidence="2">3.5.3.12</ecNumber>
    </recommendedName>
    <alternativeName>
        <fullName evidence="2">Agmatine iminohydrolase</fullName>
    </alternativeName>
</protein>
<dbReference type="GO" id="GO:0004668">
    <property type="term" value="F:protein-arginine deiminase activity"/>
    <property type="evidence" value="ECO:0007669"/>
    <property type="project" value="InterPro"/>
</dbReference>
<evidence type="ECO:0000256" key="1">
    <source>
        <dbReference type="ARBA" id="ARBA00022801"/>
    </source>
</evidence>
<dbReference type="OrthoDB" id="9808013at2"/>
<evidence type="ECO:0000313" key="3">
    <source>
        <dbReference type="EMBL" id="ROH77772.1"/>
    </source>
</evidence>
<dbReference type="InterPro" id="IPR017754">
    <property type="entry name" value="Agmatine_deiminase"/>
</dbReference>
<dbReference type="Gene3D" id="3.75.10.10">
    <property type="entry name" value="L-arginine/glycine Amidinotransferase, Chain A"/>
    <property type="match status" value="1"/>
</dbReference>
<dbReference type="Pfam" id="PF04371">
    <property type="entry name" value="PAD_porph"/>
    <property type="match status" value="1"/>
</dbReference>
<dbReference type="RefSeq" id="WP_085690222.1">
    <property type="nucleotide sequence ID" value="NZ_CP065534.1"/>
</dbReference>
<dbReference type="GO" id="GO:0009446">
    <property type="term" value="P:putrescine biosynthetic process"/>
    <property type="evidence" value="ECO:0007669"/>
    <property type="project" value="InterPro"/>
</dbReference>
<dbReference type="SUPFAM" id="SSF55909">
    <property type="entry name" value="Pentein"/>
    <property type="match status" value="1"/>
</dbReference>
<dbReference type="GeneID" id="61123687"/>
<comment type="catalytic activity">
    <reaction evidence="2">
        <text>agmatine + H2O = N-carbamoylputrescine + NH4(+)</text>
        <dbReference type="Rhea" id="RHEA:18037"/>
        <dbReference type="ChEBI" id="CHEBI:15377"/>
        <dbReference type="ChEBI" id="CHEBI:28938"/>
        <dbReference type="ChEBI" id="CHEBI:58145"/>
        <dbReference type="ChEBI" id="CHEBI:58318"/>
        <dbReference type="EC" id="3.5.3.12"/>
    </reaction>
</comment>